<reference evidence="3" key="1">
    <citation type="submission" date="2012-08" db="EMBL/GenBank/DDBJ databases">
        <title>The Genome Sequence of Wuchereria bancrofti.</title>
        <authorList>
            <person name="Nutman T.B."/>
            <person name="Fink D.L."/>
            <person name="Russ C."/>
            <person name="Young S."/>
            <person name="Zeng Q."/>
            <person name="Koehrsen M."/>
            <person name="Alvarado L."/>
            <person name="Berlin A."/>
            <person name="Chapman S.B."/>
            <person name="Chen Z."/>
            <person name="Freedman E."/>
            <person name="Gellesch M."/>
            <person name="Goldberg J."/>
            <person name="Griggs A."/>
            <person name="Gujja S."/>
            <person name="Heilman E.R."/>
            <person name="Heiman D."/>
            <person name="Hepburn T."/>
            <person name="Howarth C."/>
            <person name="Jen D."/>
            <person name="Larson L."/>
            <person name="Lewis B."/>
            <person name="Mehta T."/>
            <person name="Park D."/>
            <person name="Pearson M."/>
            <person name="Roberts A."/>
            <person name="Saif S."/>
            <person name="Shea T."/>
            <person name="Shenoy N."/>
            <person name="Sisk P."/>
            <person name="Stolte C."/>
            <person name="Sykes S."/>
            <person name="Walk T."/>
            <person name="White J."/>
            <person name="Yandava C."/>
            <person name="Haas B."/>
            <person name="Henn M.R."/>
            <person name="Nusbaum C."/>
            <person name="Birren B."/>
        </authorList>
    </citation>
    <scope>NUCLEOTIDE SEQUENCE [LARGE SCALE GENOMIC DNA]</scope>
    <source>
        <strain evidence="3">NA</strain>
    </source>
</reference>
<feature type="transmembrane region" description="Helical" evidence="1">
    <location>
        <begin position="93"/>
        <end position="111"/>
    </location>
</feature>
<organism evidence="2 3">
    <name type="scientific">Wuchereria bancrofti</name>
    <dbReference type="NCBI Taxonomy" id="6293"/>
    <lineage>
        <taxon>Eukaryota</taxon>
        <taxon>Metazoa</taxon>
        <taxon>Ecdysozoa</taxon>
        <taxon>Nematoda</taxon>
        <taxon>Chromadorea</taxon>
        <taxon>Rhabditida</taxon>
        <taxon>Spirurina</taxon>
        <taxon>Spiruromorpha</taxon>
        <taxon>Filarioidea</taxon>
        <taxon>Onchocercidae</taxon>
        <taxon>Wuchereria</taxon>
    </lineage>
</organism>
<protein>
    <submittedName>
        <fullName evidence="2">Uncharacterized protein</fullName>
    </submittedName>
</protein>
<feature type="non-terminal residue" evidence="2">
    <location>
        <position position="115"/>
    </location>
</feature>
<name>J9AA88_WUCBA</name>
<dbReference type="EMBL" id="ADBV01020254">
    <property type="protein sequence ID" value="EJW70885.1"/>
    <property type="molecule type" value="Genomic_DNA"/>
</dbReference>
<dbReference type="Proteomes" id="UP000004810">
    <property type="component" value="Unassembled WGS sequence"/>
</dbReference>
<proteinExistence type="predicted"/>
<keyword evidence="1" id="KW-0472">Membrane</keyword>
<evidence type="ECO:0000256" key="1">
    <source>
        <dbReference type="SAM" id="Phobius"/>
    </source>
</evidence>
<dbReference type="AlphaFoldDB" id="J9AA88"/>
<accession>J9AA88</accession>
<evidence type="ECO:0000313" key="3">
    <source>
        <dbReference type="Proteomes" id="UP000004810"/>
    </source>
</evidence>
<feature type="transmembrane region" description="Helical" evidence="1">
    <location>
        <begin position="67"/>
        <end position="87"/>
    </location>
</feature>
<gene>
    <name evidence="2" type="ORF">WUBG_18208</name>
</gene>
<sequence length="115" mass="13867">MASNKFQNNTSLACITYLYWLDMYLCGFILPLGNTLVLFHFPLFFLHFIINHWPWLESFNIFILIKLLNSSITYPFSFLFFCFVYVSLKIFKISLKFFSLFFFALFSHFQINHKI</sequence>
<evidence type="ECO:0000313" key="2">
    <source>
        <dbReference type="EMBL" id="EJW70885.1"/>
    </source>
</evidence>
<keyword evidence="1" id="KW-0812">Transmembrane</keyword>
<keyword evidence="1" id="KW-1133">Transmembrane helix</keyword>
<comment type="caution">
    <text evidence="2">The sequence shown here is derived from an EMBL/GenBank/DDBJ whole genome shotgun (WGS) entry which is preliminary data.</text>
</comment>